<keyword evidence="12" id="KW-1185">Reference proteome</keyword>
<keyword evidence="7" id="KW-0648">Protein biosynthesis</keyword>
<keyword evidence="4" id="KW-0436">Ligase</keyword>
<dbReference type="Gene3D" id="3.40.50.800">
    <property type="entry name" value="Anticodon-binding domain"/>
    <property type="match status" value="1"/>
</dbReference>
<evidence type="ECO:0000256" key="4">
    <source>
        <dbReference type="ARBA" id="ARBA00022598"/>
    </source>
</evidence>
<accession>A0A388L5S4</accession>
<dbReference type="FunFam" id="3.30.720.200:FF:000001">
    <property type="entry name" value="Glycine--tRNA ligase 2"/>
    <property type="match status" value="1"/>
</dbReference>
<comment type="subcellular location">
    <subcellularLocation>
        <location evidence="1">Cytoplasm</location>
    </subcellularLocation>
</comment>
<dbReference type="PANTHER" id="PTHR10745:SF0">
    <property type="entry name" value="GLYCINE--TRNA LIGASE"/>
    <property type="match status" value="1"/>
</dbReference>
<dbReference type="OrthoDB" id="57698at2759"/>
<dbReference type="InterPro" id="IPR002315">
    <property type="entry name" value="tRNA-synt_gly"/>
</dbReference>
<dbReference type="PRINTS" id="PR01043">
    <property type="entry name" value="TRNASYNTHGLY"/>
</dbReference>
<dbReference type="InterPro" id="IPR004154">
    <property type="entry name" value="Anticodon-bd"/>
</dbReference>
<gene>
    <name evidence="11" type="ORF">CBR_g24092</name>
</gene>
<dbReference type="NCBIfam" id="TIGR00389">
    <property type="entry name" value="glyS_dimeric"/>
    <property type="match status" value="1"/>
</dbReference>
<evidence type="ECO:0000313" key="11">
    <source>
        <dbReference type="EMBL" id="GBG77644.1"/>
    </source>
</evidence>
<dbReference type="STRING" id="69332.A0A388L5S4"/>
<dbReference type="EC" id="6.1.1.14" evidence="2"/>
<dbReference type="Proteomes" id="UP000265515">
    <property type="component" value="Unassembled WGS sequence"/>
</dbReference>
<dbReference type="GO" id="GO:0070150">
    <property type="term" value="P:mitochondrial glycyl-tRNA aminoacylation"/>
    <property type="evidence" value="ECO:0007669"/>
    <property type="project" value="TreeGrafter"/>
</dbReference>
<protein>
    <recommendedName>
        <fullName evidence="2">glycine--tRNA ligase</fullName>
        <ecNumber evidence="2">6.1.1.14</ecNumber>
    </recommendedName>
    <alternativeName>
        <fullName evidence="9">Diadenosine tetraphosphate synthetase</fullName>
    </alternativeName>
</protein>
<evidence type="ECO:0000256" key="8">
    <source>
        <dbReference type="ARBA" id="ARBA00023146"/>
    </source>
</evidence>
<dbReference type="InterPro" id="IPR036621">
    <property type="entry name" value="Anticodon-bd_dom_sf"/>
</dbReference>
<dbReference type="InterPro" id="IPR027031">
    <property type="entry name" value="Gly-tRNA_synthase/POLG2"/>
</dbReference>
<dbReference type="PANTHER" id="PTHR10745">
    <property type="entry name" value="GLYCYL-TRNA SYNTHETASE/DNA POLYMERASE SUBUNIT GAMMA-2"/>
    <property type="match status" value="1"/>
</dbReference>
<organism evidence="11 12">
    <name type="scientific">Chara braunii</name>
    <name type="common">Braun's stonewort</name>
    <dbReference type="NCBI Taxonomy" id="69332"/>
    <lineage>
        <taxon>Eukaryota</taxon>
        <taxon>Viridiplantae</taxon>
        <taxon>Streptophyta</taxon>
        <taxon>Charophyceae</taxon>
        <taxon>Charales</taxon>
        <taxon>Characeae</taxon>
        <taxon>Chara</taxon>
    </lineage>
</organism>
<evidence type="ECO:0000256" key="9">
    <source>
        <dbReference type="ARBA" id="ARBA00030057"/>
    </source>
</evidence>
<dbReference type="GO" id="GO:0005739">
    <property type="term" value="C:mitochondrion"/>
    <property type="evidence" value="ECO:0007669"/>
    <property type="project" value="TreeGrafter"/>
</dbReference>
<dbReference type="SUPFAM" id="SSF52954">
    <property type="entry name" value="Class II aaRS ABD-related"/>
    <property type="match status" value="1"/>
</dbReference>
<dbReference type="Pfam" id="PF03129">
    <property type="entry name" value="HGTP_anticodon"/>
    <property type="match status" value="1"/>
</dbReference>
<dbReference type="InterPro" id="IPR006195">
    <property type="entry name" value="aa-tRNA-synth_II"/>
</dbReference>
<dbReference type="CDD" id="cd00858">
    <property type="entry name" value="GlyRS_anticodon"/>
    <property type="match status" value="1"/>
</dbReference>
<proteinExistence type="predicted"/>
<evidence type="ECO:0000256" key="2">
    <source>
        <dbReference type="ARBA" id="ARBA00012829"/>
    </source>
</evidence>
<evidence type="ECO:0000256" key="7">
    <source>
        <dbReference type="ARBA" id="ARBA00022917"/>
    </source>
</evidence>
<evidence type="ECO:0000256" key="6">
    <source>
        <dbReference type="ARBA" id="ARBA00022840"/>
    </source>
</evidence>
<keyword evidence="5" id="KW-0547">Nucleotide-binding</keyword>
<comment type="caution">
    <text evidence="11">The sequence shown here is derived from an EMBL/GenBank/DDBJ whole genome shotgun (WGS) entry which is preliminary data.</text>
</comment>
<keyword evidence="8" id="KW-0030">Aminoacyl-tRNA synthetase</keyword>
<dbReference type="SUPFAM" id="SSF55681">
    <property type="entry name" value="Class II aaRS and biotin synthetases"/>
    <property type="match status" value="1"/>
</dbReference>
<dbReference type="InterPro" id="IPR045864">
    <property type="entry name" value="aa-tRNA-synth_II/BPL/LPL"/>
</dbReference>
<evidence type="ECO:0000256" key="1">
    <source>
        <dbReference type="ARBA" id="ARBA00004496"/>
    </source>
</evidence>
<dbReference type="Gramene" id="GBG77644">
    <property type="protein sequence ID" value="GBG77644"/>
    <property type="gene ID" value="CBR_g24092"/>
</dbReference>
<keyword evidence="3" id="KW-0963">Cytoplasm</keyword>
<reference evidence="11 12" key="1">
    <citation type="journal article" date="2018" name="Cell">
        <title>The Chara Genome: Secondary Complexity and Implications for Plant Terrestrialization.</title>
        <authorList>
            <person name="Nishiyama T."/>
            <person name="Sakayama H."/>
            <person name="Vries J.D."/>
            <person name="Buschmann H."/>
            <person name="Saint-Marcoux D."/>
            <person name="Ullrich K.K."/>
            <person name="Haas F.B."/>
            <person name="Vanderstraeten L."/>
            <person name="Becker D."/>
            <person name="Lang D."/>
            <person name="Vosolsobe S."/>
            <person name="Rombauts S."/>
            <person name="Wilhelmsson P.K.I."/>
            <person name="Janitza P."/>
            <person name="Kern R."/>
            <person name="Heyl A."/>
            <person name="Rumpler F."/>
            <person name="Villalobos L.I.A.C."/>
            <person name="Clay J.M."/>
            <person name="Skokan R."/>
            <person name="Toyoda A."/>
            <person name="Suzuki Y."/>
            <person name="Kagoshima H."/>
            <person name="Schijlen E."/>
            <person name="Tajeshwar N."/>
            <person name="Catarino B."/>
            <person name="Hetherington A.J."/>
            <person name="Saltykova A."/>
            <person name="Bonnot C."/>
            <person name="Breuninger H."/>
            <person name="Symeonidi A."/>
            <person name="Radhakrishnan G.V."/>
            <person name="Van Nieuwerburgh F."/>
            <person name="Deforce D."/>
            <person name="Chang C."/>
            <person name="Karol K.G."/>
            <person name="Hedrich R."/>
            <person name="Ulvskov P."/>
            <person name="Glockner G."/>
            <person name="Delwiche C.F."/>
            <person name="Petrasek J."/>
            <person name="Van de Peer Y."/>
            <person name="Friml J."/>
            <person name="Beilby M."/>
            <person name="Dolan L."/>
            <person name="Kohara Y."/>
            <person name="Sugano S."/>
            <person name="Fujiyama A."/>
            <person name="Delaux P.-M."/>
            <person name="Quint M."/>
            <person name="TheiBen G."/>
            <person name="Hagemann M."/>
            <person name="Harholt J."/>
            <person name="Dunand C."/>
            <person name="Zachgo S."/>
            <person name="Langdale J."/>
            <person name="Maumus F."/>
            <person name="Straeten D.V.D."/>
            <person name="Gould S.B."/>
            <person name="Rensing S.A."/>
        </authorList>
    </citation>
    <scope>NUCLEOTIDE SEQUENCE [LARGE SCALE GENOMIC DNA]</scope>
    <source>
        <strain evidence="11 12">S276</strain>
    </source>
</reference>
<evidence type="ECO:0000256" key="5">
    <source>
        <dbReference type="ARBA" id="ARBA00022741"/>
    </source>
</evidence>
<dbReference type="Gene3D" id="3.30.720.200">
    <property type="match status" value="1"/>
</dbReference>
<keyword evidence="6" id="KW-0067">ATP-binding</keyword>
<feature type="domain" description="Aminoacyl-transfer RNA synthetases class-II family profile" evidence="10">
    <location>
        <begin position="112"/>
        <end position="541"/>
    </location>
</feature>
<name>A0A388L5S4_CHABU</name>
<dbReference type="GO" id="GO:0005524">
    <property type="term" value="F:ATP binding"/>
    <property type="evidence" value="ECO:0007669"/>
    <property type="project" value="UniProtKB-KW"/>
</dbReference>
<dbReference type="PROSITE" id="PS50862">
    <property type="entry name" value="AA_TRNA_LIGASE_II"/>
    <property type="match status" value="1"/>
</dbReference>
<dbReference type="EMBL" id="BFEA01000273">
    <property type="protein sequence ID" value="GBG77644.1"/>
    <property type="molecule type" value="Genomic_DNA"/>
</dbReference>
<evidence type="ECO:0000259" key="10">
    <source>
        <dbReference type="PROSITE" id="PS50862"/>
    </source>
</evidence>
<evidence type="ECO:0000313" key="12">
    <source>
        <dbReference type="Proteomes" id="UP000265515"/>
    </source>
</evidence>
<evidence type="ECO:0000256" key="3">
    <source>
        <dbReference type="ARBA" id="ARBA00022490"/>
    </source>
</evidence>
<sequence>MGMAEDLTALRAAVEADQEDVARAGDTVRELKARLATEGASAAGKAAIDEAIEQLKRCKIRLEESMKQYTLKSGGAKGDSANREAFNEAVNNALRRRLFYIPAFEIYGGVAGLYDYGPPGCAVKTNVLRFWRQHFVLEENMLEVDCPSVTPRVVLQASGHVEKFTDLMVKDVVKHTCYRADHLLKDHIEKLIEKDPLMDLKRKDELKTILVRVDELTEKELGSQIKAFGIKAPETGNDLSDPYAFNLMLDKPSATRYVTVYMAISPRAGLLRVREFTLAEIEHFVHPDNKSHPKFANVADLKFQLYPRAEQLGPKETVIISLGDAVKTGTINNETLGYFIGRTYLFLTELGIDKAKLRFRQHLQHEMAHYATDCWDAEIECTYGWVECVGIADRSAYDLTSHADASKKDLSVYEPFDTPREVEVLSVVPNKKEIGKAFKKEGKLVESYLESLKEEEAMDLKLKLDAAGRAVIKLCTNNQQFELVSSMVRIAKEKKIQKGRNIVPAVIEPSFGIGRIIYCMYEHSFGVRKDDEQRTFFKFLPLVAPIKCTVFPLVQDKKLETVAMNIAAGLTATSLSNKVDVTGNTIGKRYARTDELGVPFAITVDFQSLQDNTVTLRERDSCNQVRISVNDVVGVVKRLCENSLSWVEVLGQYPSVERAAV</sequence>
<dbReference type="Gene3D" id="3.30.930.10">
    <property type="entry name" value="Bira Bifunctional Protein, Domain 2"/>
    <property type="match status" value="2"/>
</dbReference>
<dbReference type="OMA" id="TEGHSTW"/>
<dbReference type="GO" id="GO:0004820">
    <property type="term" value="F:glycine-tRNA ligase activity"/>
    <property type="evidence" value="ECO:0007669"/>
    <property type="project" value="UniProtKB-EC"/>
</dbReference>
<dbReference type="FunFam" id="3.40.50.800:FF:000004">
    <property type="entry name" value="Glycine--tRNA ligase 2"/>
    <property type="match status" value="1"/>
</dbReference>
<dbReference type="AlphaFoldDB" id="A0A388L5S4"/>